<dbReference type="InterPro" id="IPR050675">
    <property type="entry name" value="OAF3"/>
</dbReference>
<dbReference type="CDD" id="cd00067">
    <property type="entry name" value="GAL4"/>
    <property type="match status" value="1"/>
</dbReference>
<organism evidence="7 8">
    <name type="scientific">Talaromyces islandicus</name>
    <name type="common">Penicillium islandicum</name>
    <dbReference type="NCBI Taxonomy" id="28573"/>
    <lineage>
        <taxon>Eukaryota</taxon>
        <taxon>Fungi</taxon>
        <taxon>Dikarya</taxon>
        <taxon>Ascomycota</taxon>
        <taxon>Pezizomycotina</taxon>
        <taxon>Eurotiomycetes</taxon>
        <taxon>Eurotiomycetidae</taxon>
        <taxon>Eurotiales</taxon>
        <taxon>Trichocomaceae</taxon>
        <taxon>Talaromyces</taxon>
        <taxon>Talaromyces sect. Islandici</taxon>
    </lineage>
</organism>
<keyword evidence="2" id="KW-0238">DNA-binding</keyword>
<dbReference type="GO" id="GO:0003677">
    <property type="term" value="F:DNA binding"/>
    <property type="evidence" value="ECO:0007669"/>
    <property type="project" value="UniProtKB-KW"/>
</dbReference>
<evidence type="ECO:0000256" key="5">
    <source>
        <dbReference type="SAM" id="MobiDB-lite"/>
    </source>
</evidence>
<keyword evidence="3" id="KW-0804">Transcription</keyword>
<gene>
    <name evidence="7" type="ORF">PISL3812_00602</name>
</gene>
<dbReference type="PANTHER" id="PTHR31069">
    <property type="entry name" value="OLEATE-ACTIVATED TRANSCRIPTION FACTOR 1-RELATED"/>
    <property type="match status" value="1"/>
</dbReference>
<evidence type="ECO:0000256" key="1">
    <source>
        <dbReference type="ARBA" id="ARBA00023015"/>
    </source>
</evidence>
<keyword evidence="1" id="KW-0805">Transcription regulation</keyword>
<dbReference type="Proteomes" id="UP000054383">
    <property type="component" value="Unassembled WGS sequence"/>
</dbReference>
<dbReference type="GO" id="GO:0000981">
    <property type="term" value="F:DNA-binding transcription factor activity, RNA polymerase II-specific"/>
    <property type="evidence" value="ECO:0007669"/>
    <property type="project" value="InterPro"/>
</dbReference>
<evidence type="ECO:0000259" key="6">
    <source>
        <dbReference type="PROSITE" id="PS50048"/>
    </source>
</evidence>
<evidence type="ECO:0000256" key="4">
    <source>
        <dbReference type="ARBA" id="ARBA00023242"/>
    </source>
</evidence>
<sequence length="736" mass="82559">MPATESTRPRRSHRLGACYTCRRRHVKCDQKRPSCHTCHSYGVPCEGFSSKVRWMHDDNVAGDNADACRPIRQHLYTEQSRSSMSSALGSRLVSGSINASLGEIDLRTRDTADIVVGPFAVFRSVPSDPPKIQSSEPEPQGNPGSDHPPSLPSVLPSEPEMPEHDPTLSMIDSFNNVDDFLQWPDLVDFDYGLSTPLPSLRGALDLQSGSDPGYFDSQIGDGTLYHDPGSTRDMNETIPPHQHANQMAATLLEAAALTNAPHLLKNFNDRVIPLTMPIPLDEKSPWKILNMPSAMVAYGDLTILGSDKISHARQANLYALLACSAYHLALDGSVSSPGSSEYWQGVTKQMAQRGLEHMQLSLKVEMHEPTRAKYKDQLMAICCLTEYAIFSANQKQARAFLTDAEYILRTRGLRKRRISQKARLLHHIYTWQRLVGESTYVLHDHTHTTSVTEAVNTYLPRHSAECLPSQSEPSLNEPVPRLDDFLRLEVPKAGSDLNIDEAKDKQTGLHDIHLQDSRRFPDTLYKEIYGIPETWLSLLSQTTRLANVMETVRKASISPQRRASEILAALHKRSGHLENMICLFHLRNSSQIDSGTVGTPRSQNSLSLAMNAALVIFFYRRVRQVHPVILSSYVDIVIAALSEFDWTDSSGVVAPATVWPIFIAGCEALTSTRRTAILQFLQKAETIYRFPAFKIAVDIMTELWSLQDEHLETNQSDPMTTWTDIIRRRRIWPLFC</sequence>
<dbReference type="InterPro" id="IPR036864">
    <property type="entry name" value="Zn2-C6_fun-type_DNA-bd_sf"/>
</dbReference>
<keyword evidence="4" id="KW-0539">Nucleus</keyword>
<dbReference type="PANTHER" id="PTHR31069:SF25">
    <property type="entry name" value="TRANSCRIPTION FACTOR, PUTATIVE (EUROFUNG)-RELATED"/>
    <property type="match status" value="1"/>
</dbReference>
<dbReference type="InterPro" id="IPR001138">
    <property type="entry name" value="Zn2Cys6_DnaBD"/>
</dbReference>
<evidence type="ECO:0000256" key="2">
    <source>
        <dbReference type="ARBA" id="ARBA00023125"/>
    </source>
</evidence>
<dbReference type="Gene3D" id="4.10.240.10">
    <property type="entry name" value="Zn(2)-C6 fungal-type DNA-binding domain"/>
    <property type="match status" value="1"/>
</dbReference>
<dbReference type="PROSITE" id="PS50048">
    <property type="entry name" value="ZN2_CY6_FUNGAL_2"/>
    <property type="match status" value="1"/>
</dbReference>
<dbReference type="GO" id="GO:0008270">
    <property type="term" value="F:zinc ion binding"/>
    <property type="evidence" value="ECO:0007669"/>
    <property type="project" value="InterPro"/>
</dbReference>
<dbReference type="InterPro" id="IPR021858">
    <property type="entry name" value="Fun_TF"/>
</dbReference>
<protein>
    <submittedName>
        <fullName evidence="7">Transcriptional regulatory protein pro-1</fullName>
    </submittedName>
</protein>
<evidence type="ECO:0000313" key="8">
    <source>
        <dbReference type="Proteomes" id="UP000054383"/>
    </source>
</evidence>
<dbReference type="PROSITE" id="PS00463">
    <property type="entry name" value="ZN2_CY6_FUNGAL_1"/>
    <property type="match status" value="1"/>
</dbReference>
<feature type="domain" description="Zn(2)-C6 fungal-type" evidence="6">
    <location>
        <begin position="17"/>
        <end position="45"/>
    </location>
</feature>
<dbReference type="SMART" id="SM00066">
    <property type="entry name" value="GAL4"/>
    <property type="match status" value="1"/>
</dbReference>
<dbReference type="OMA" id="ARCYMID"/>
<accession>A0A0U1LMA0</accession>
<name>A0A0U1LMA0_TALIS</name>
<proteinExistence type="predicted"/>
<feature type="region of interest" description="Disordered" evidence="5">
    <location>
        <begin position="125"/>
        <end position="167"/>
    </location>
</feature>
<dbReference type="Pfam" id="PF00172">
    <property type="entry name" value="Zn_clus"/>
    <property type="match status" value="1"/>
</dbReference>
<dbReference type="OrthoDB" id="5089701at2759"/>
<reference evidence="7 8" key="1">
    <citation type="submission" date="2015-04" db="EMBL/GenBank/DDBJ databases">
        <authorList>
            <person name="Syromyatnikov M.Y."/>
            <person name="Popov V.N."/>
        </authorList>
    </citation>
    <scope>NUCLEOTIDE SEQUENCE [LARGE SCALE GENOMIC DNA]</scope>
    <source>
        <strain evidence="7">WF-38-12</strain>
    </source>
</reference>
<dbReference type="Pfam" id="PF11951">
    <property type="entry name" value="Fungal_trans_2"/>
    <property type="match status" value="1"/>
</dbReference>
<dbReference type="EMBL" id="CVMT01000001">
    <property type="protein sequence ID" value="CRG83251.1"/>
    <property type="molecule type" value="Genomic_DNA"/>
</dbReference>
<dbReference type="STRING" id="28573.A0A0U1LMA0"/>
<evidence type="ECO:0000313" key="7">
    <source>
        <dbReference type="EMBL" id="CRG83251.1"/>
    </source>
</evidence>
<dbReference type="AlphaFoldDB" id="A0A0U1LMA0"/>
<dbReference type="SUPFAM" id="SSF57701">
    <property type="entry name" value="Zn2/Cys6 DNA-binding domain"/>
    <property type="match status" value="1"/>
</dbReference>
<keyword evidence="8" id="KW-1185">Reference proteome</keyword>
<evidence type="ECO:0000256" key="3">
    <source>
        <dbReference type="ARBA" id="ARBA00023163"/>
    </source>
</evidence>